<evidence type="ECO:0000313" key="10">
    <source>
        <dbReference type="EMBL" id="MFC4665797.1"/>
    </source>
</evidence>
<evidence type="ECO:0000256" key="3">
    <source>
        <dbReference type="ARBA" id="ARBA00022722"/>
    </source>
</evidence>
<feature type="compositionally biased region" description="Basic residues" evidence="8">
    <location>
        <begin position="1"/>
        <end position="28"/>
    </location>
</feature>
<dbReference type="Gene3D" id="2.40.50.140">
    <property type="entry name" value="Nucleic acid-binding proteins"/>
    <property type="match status" value="2"/>
</dbReference>
<proteinExistence type="inferred from homology"/>
<comment type="subcellular location">
    <subcellularLocation>
        <location evidence="7">Cytoplasm</location>
    </subcellularLocation>
</comment>
<dbReference type="InterPro" id="IPR012340">
    <property type="entry name" value="NA-bd_OB-fold"/>
</dbReference>
<gene>
    <name evidence="7 10" type="primary">rnr</name>
    <name evidence="10" type="ORF">ACFO3G_04125</name>
</gene>
<dbReference type="InterPro" id="IPR001900">
    <property type="entry name" value="RNase_II/R"/>
</dbReference>
<dbReference type="PANTHER" id="PTHR23355">
    <property type="entry name" value="RIBONUCLEASE"/>
    <property type="match status" value="1"/>
</dbReference>
<dbReference type="Pfam" id="PF17876">
    <property type="entry name" value="CSD2"/>
    <property type="match status" value="1"/>
</dbReference>
<keyword evidence="3 7" id="KW-0540">Nuclease</keyword>
<feature type="domain" description="S1 motif" evidence="9">
    <location>
        <begin position="647"/>
        <end position="728"/>
    </location>
</feature>
<keyword evidence="5 7" id="KW-0269">Exonuclease</keyword>
<organism evidence="10 11">
    <name type="scientific">Falsiporphyromonas endometrii</name>
    <dbReference type="NCBI Taxonomy" id="1387297"/>
    <lineage>
        <taxon>Bacteria</taxon>
        <taxon>Pseudomonadati</taxon>
        <taxon>Bacteroidota</taxon>
        <taxon>Bacteroidia</taxon>
        <taxon>Bacteroidales</taxon>
        <taxon>Porphyromonadaceae</taxon>
        <taxon>Falsiporphyromonas</taxon>
    </lineage>
</organism>
<name>A0ABV9K6X0_9PORP</name>
<dbReference type="Pfam" id="PF00773">
    <property type="entry name" value="RNB"/>
    <property type="match status" value="1"/>
</dbReference>
<protein>
    <recommendedName>
        <fullName evidence="7">Ribonuclease R</fullName>
        <shortName evidence="7">RNase R</shortName>
        <ecNumber evidence="7">3.1.13.1</ecNumber>
    </recommendedName>
</protein>
<evidence type="ECO:0000313" key="11">
    <source>
        <dbReference type="Proteomes" id="UP001596020"/>
    </source>
</evidence>
<dbReference type="NCBIfam" id="TIGR00358">
    <property type="entry name" value="3_prime_RNase"/>
    <property type="match status" value="1"/>
</dbReference>
<reference evidence="11" key="1">
    <citation type="journal article" date="2019" name="Int. J. Syst. Evol. Microbiol.">
        <title>The Global Catalogue of Microorganisms (GCM) 10K type strain sequencing project: providing services to taxonomists for standard genome sequencing and annotation.</title>
        <authorList>
            <consortium name="The Broad Institute Genomics Platform"/>
            <consortium name="The Broad Institute Genome Sequencing Center for Infectious Disease"/>
            <person name="Wu L."/>
            <person name="Ma J."/>
        </authorList>
    </citation>
    <scope>NUCLEOTIDE SEQUENCE [LARGE SCALE GENOMIC DNA]</scope>
    <source>
        <strain evidence="11">CGMCC 4.7357</strain>
    </source>
</reference>
<comment type="caution">
    <text evidence="10">The sequence shown here is derived from an EMBL/GenBank/DDBJ whole genome shotgun (WGS) entry which is preliminary data.</text>
</comment>
<sequence>MKKKRNITSKKKVSGSKKKANRRAHQMTRRQLTENILSTFAKRPGEILNYKQISRDLNISSAALRQQVFSIMQDLAFDHLLLEVDRGRFKYNALGHIIEGVFQRDHRGNNKLLPDDGSTPIDIADCNSNHALTGDRVRAQLFAKRKGKNLEAEIIQIVERKDQQLVGVIEVSPSYAFFVTDDKKVGTDVFIPKEELNGAKDNDKVICKITDWPSNAKNPLGRVIAVLGPQGDNNAEMHAILAQYGLPYKYPENVEKEADKLSLDLTKEVLKGREDFRKVTTFTIDPADAKDFDDALSFEKMGENKYQIGVHIADVSHYVTPKSVIDEEAFSRGNSIYLVDRTIPMLPEKLCNDLCSLKPNVDRLAYSCIFTMNDEAKILEYHITRTIINSDRRFSYEEAQQVIETGEGDLKEEILKLNQLAQTLRDKRFKNGAIGFESQEVKFKLDEKGKPIGVYIKESKEANHLIEEFMLLANRTVATHIGKVKDKRTKPKTFVYRIHEQPDQDKMLNLRDFIGKFGYKLKTSGSNLEISDSFNKLLSDVHGKKEETLISTIAIRSMAKARYSTENIGHYGLAFDYYTHFTSPIRRYPDLMVHRLLTEYLNGGKSQNQEKYEEACKHCSETELIAAQAERDSIKYKQVEYMQSYLGKVFDGIISGVAEWGLYVELSESHCEGLVPMRSLDNDFYIYDEQNYCLIGRRTKQRYTIGDKVTVKLAAANLERRQIDFELV</sequence>
<dbReference type="InterPro" id="IPR022966">
    <property type="entry name" value="RNase_II/R_CS"/>
</dbReference>
<dbReference type="GO" id="GO:0008859">
    <property type="term" value="F:exoribonuclease II activity"/>
    <property type="evidence" value="ECO:0007669"/>
    <property type="project" value="UniProtKB-EC"/>
</dbReference>
<evidence type="ECO:0000256" key="4">
    <source>
        <dbReference type="ARBA" id="ARBA00022801"/>
    </source>
</evidence>
<dbReference type="HAMAP" id="MF_01895">
    <property type="entry name" value="RNase_R"/>
    <property type="match status" value="1"/>
</dbReference>
<dbReference type="InterPro" id="IPR004476">
    <property type="entry name" value="RNase_II/RNase_R"/>
</dbReference>
<dbReference type="EC" id="3.1.13.1" evidence="7"/>
<dbReference type="Pfam" id="PF00575">
    <property type="entry name" value="S1"/>
    <property type="match status" value="1"/>
</dbReference>
<keyword evidence="6 7" id="KW-0694">RNA-binding</keyword>
<evidence type="ECO:0000256" key="2">
    <source>
        <dbReference type="ARBA" id="ARBA00022490"/>
    </source>
</evidence>
<dbReference type="SMART" id="SM00316">
    <property type="entry name" value="S1"/>
    <property type="match status" value="2"/>
</dbReference>
<dbReference type="InterPro" id="IPR040476">
    <property type="entry name" value="CSD2"/>
</dbReference>
<dbReference type="PROSITE" id="PS01175">
    <property type="entry name" value="RIBONUCLEASE_II"/>
    <property type="match status" value="1"/>
</dbReference>
<dbReference type="InterPro" id="IPR003029">
    <property type="entry name" value="S1_domain"/>
</dbReference>
<evidence type="ECO:0000256" key="8">
    <source>
        <dbReference type="SAM" id="MobiDB-lite"/>
    </source>
</evidence>
<keyword evidence="2 7" id="KW-0963">Cytoplasm</keyword>
<comment type="catalytic activity">
    <reaction evidence="1 7">
        <text>Exonucleolytic cleavage in the 3'- to 5'-direction to yield nucleoside 5'-phosphates.</text>
        <dbReference type="EC" id="3.1.13.1"/>
    </reaction>
</comment>
<feature type="region of interest" description="Disordered" evidence="8">
    <location>
        <begin position="1"/>
        <end position="29"/>
    </location>
</feature>
<comment type="similarity">
    <text evidence="7">Belongs to the RNR ribonuclease family. RNase R subfamily.</text>
</comment>
<dbReference type="Proteomes" id="UP001596020">
    <property type="component" value="Unassembled WGS sequence"/>
</dbReference>
<dbReference type="InterPro" id="IPR011805">
    <property type="entry name" value="RNase_R"/>
</dbReference>
<accession>A0ABV9K6X0</accession>
<evidence type="ECO:0000256" key="5">
    <source>
        <dbReference type="ARBA" id="ARBA00022839"/>
    </source>
</evidence>
<dbReference type="EMBL" id="JBHSGO010000131">
    <property type="protein sequence ID" value="MFC4665797.1"/>
    <property type="molecule type" value="Genomic_DNA"/>
</dbReference>
<evidence type="ECO:0000256" key="6">
    <source>
        <dbReference type="ARBA" id="ARBA00022884"/>
    </source>
</evidence>
<evidence type="ECO:0000256" key="1">
    <source>
        <dbReference type="ARBA" id="ARBA00001849"/>
    </source>
</evidence>
<dbReference type="InterPro" id="IPR050180">
    <property type="entry name" value="RNR_Ribonuclease"/>
</dbReference>
<keyword evidence="4 7" id="KW-0378">Hydrolase</keyword>
<dbReference type="PROSITE" id="PS50126">
    <property type="entry name" value="S1"/>
    <property type="match status" value="1"/>
</dbReference>
<dbReference type="SUPFAM" id="SSF50249">
    <property type="entry name" value="Nucleic acid-binding proteins"/>
    <property type="match status" value="3"/>
</dbReference>
<dbReference type="SMART" id="SM00955">
    <property type="entry name" value="RNB"/>
    <property type="match status" value="1"/>
</dbReference>
<dbReference type="CDD" id="cd04471">
    <property type="entry name" value="S1_RNase_R"/>
    <property type="match status" value="1"/>
</dbReference>
<dbReference type="NCBIfam" id="TIGR02063">
    <property type="entry name" value="RNase_R"/>
    <property type="match status" value="1"/>
</dbReference>
<evidence type="ECO:0000259" key="9">
    <source>
        <dbReference type="PROSITE" id="PS50126"/>
    </source>
</evidence>
<evidence type="ECO:0000256" key="7">
    <source>
        <dbReference type="HAMAP-Rule" id="MF_01895"/>
    </source>
</evidence>
<dbReference type="RefSeq" id="WP_380078245.1">
    <property type="nucleotide sequence ID" value="NZ_JBHSGO010000131.1"/>
</dbReference>
<comment type="function">
    <text evidence="7">3'-5' exoribonuclease that releases 5'-nucleoside monophosphates and is involved in maturation of structured RNAs.</text>
</comment>
<dbReference type="PANTHER" id="PTHR23355:SF9">
    <property type="entry name" value="DIS3-LIKE EXONUCLEASE 2"/>
    <property type="match status" value="1"/>
</dbReference>
<keyword evidence="11" id="KW-1185">Reference proteome</keyword>